<evidence type="ECO:0000256" key="1">
    <source>
        <dbReference type="ARBA" id="ARBA00022729"/>
    </source>
</evidence>
<organism evidence="4 5">
    <name type="scientific">Rhodoferax aquaticus</name>
    <dbReference type="NCBI Taxonomy" id="2527691"/>
    <lineage>
        <taxon>Bacteria</taxon>
        <taxon>Pseudomonadati</taxon>
        <taxon>Pseudomonadota</taxon>
        <taxon>Betaproteobacteria</taxon>
        <taxon>Burkholderiales</taxon>
        <taxon>Comamonadaceae</taxon>
        <taxon>Rhodoferax</taxon>
    </lineage>
</organism>
<reference evidence="5" key="2">
    <citation type="journal article" date="2020" name="Int. J. Syst. Evol. Microbiol.">
        <title>Genomic insights into a novel species Rhodoferax aquaticus sp. nov., isolated from freshwater.</title>
        <authorList>
            <person name="Li T."/>
            <person name="Zhuo Y."/>
            <person name="Jin C.Z."/>
            <person name="Wu X."/>
            <person name="Ko S.R."/>
            <person name="Jin F.J."/>
            <person name="Ahn C.Y."/>
            <person name="Oh H.M."/>
            <person name="Lee H.G."/>
            <person name="Jin L."/>
        </authorList>
    </citation>
    <scope>NUCLEOTIDE SEQUENCE [LARGE SCALE GENOMIC DNA]</scope>
    <source>
        <strain evidence="5">Gr-4</strain>
    </source>
</reference>
<dbReference type="Proteomes" id="UP000317365">
    <property type="component" value="Chromosome"/>
</dbReference>
<keyword evidence="1 2" id="KW-0732">Signal</keyword>
<dbReference type="KEGG" id="rhg:EXZ61_07095"/>
<dbReference type="PANTHER" id="PTHR35936:SF25">
    <property type="entry name" value="ABC TRANSPORTER SUBSTRATE-BINDING PROTEIN"/>
    <property type="match status" value="1"/>
</dbReference>
<dbReference type="EMBL" id="CP036282">
    <property type="protein sequence ID" value="QDL53951.1"/>
    <property type="molecule type" value="Genomic_DNA"/>
</dbReference>
<feature type="domain" description="Solute-binding protein family 3/N-terminal" evidence="3">
    <location>
        <begin position="22"/>
        <end position="245"/>
    </location>
</feature>
<dbReference type="PANTHER" id="PTHR35936">
    <property type="entry name" value="MEMBRANE-BOUND LYTIC MUREIN TRANSGLYCOSYLASE F"/>
    <property type="match status" value="1"/>
</dbReference>
<dbReference type="Gene3D" id="3.40.190.10">
    <property type="entry name" value="Periplasmic binding protein-like II"/>
    <property type="match status" value="2"/>
</dbReference>
<name>A0A515EMS3_9BURK</name>
<dbReference type="RefSeq" id="WP_142810399.1">
    <property type="nucleotide sequence ID" value="NZ_CP036282.1"/>
</dbReference>
<protein>
    <submittedName>
        <fullName evidence="4">Transporter substrate-binding domain-containing protein</fullName>
    </submittedName>
</protein>
<evidence type="ECO:0000256" key="2">
    <source>
        <dbReference type="SAM" id="SignalP"/>
    </source>
</evidence>
<feature type="signal peptide" evidence="2">
    <location>
        <begin position="1"/>
        <end position="18"/>
    </location>
</feature>
<dbReference type="Pfam" id="PF00497">
    <property type="entry name" value="SBP_bac_3"/>
    <property type="match status" value="1"/>
</dbReference>
<proteinExistence type="predicted"/>
<dbReference type="SUPFAM" id="SSF53850">
    <property type="entry name" value="Periplasmic binding protein-like II"/>
    <property type="match status" value="1"/>
</dbReference>
<gene>
    <name evidence="4" type="ORF">EXZ61_07095</name>
</gene>
<dbReference type="AlphaFoldDB" id="A0A515EMS3"/>
<sequence length="245" mass="27506">MRKLLLLAALCLPLLAGAQEKTLVAAADPYPPYVDPQMPGDGLAMEIARAAFKTQGYRVKLEMMPWARAEKGVMDGRFDILVDVWRTEARVKEMLFSVPYAVSKIKFLKRKDDPFEFNGLDSLSGKRIGVIRGYGYNDAFNAATHFTREEVTGLDLNIKKLLLKRIDLTPEDEIAAKVFMRRLEPNIAEQLDFTSNALATNPLYVSAGLKNPRHKEIIEAFNKGMQTIKADGTLIAIEKRYGLVK</sequence>
<keyword evidence="5" id="KW-1185">Reference proteome</keyword>
<evidence type="ECO:0000313" key="5">
    <source>
        <dbReference type="Proteomes" id="UP000317365"/>
    </source>
</evidence>
<accession>A0A515EMS3</accession>
<evidence type="ECO:0000313" key="4">
    <source>
        <dbReference type="EMBL" id="QDL53951.1"/>
    </source>
</evidence>
<feature type="chain" id="PRO_5022007586" evidence="2">
    <location>
        <begin position="19"/>
        <end position="245"/>
    </location>
</feature>
<reference evidence="5" key="1">
    <citation type="submission" date="2019-02" db="EMBL/GenBank/DDBJ databases">
        <title>Complete genome sequence of Rhodoferax sp. Gr-4.</title>
        <authorList>
            <person name="Jin L."/>
        </authorList>
    </citation>
    <scope>NUCLEOTIDE SEQUENCE [LARGE SCALE GENOMIC DNA]</scope>
    <source>
        <strain evidence="5">Gr-4</strain>
    </source>
</reference>
<dbReference type="SMART" id="SM00062">
    <property type="entry name" value="PBPb"/>
    <property type="match status" value="1"/>
</dbReference>
<evidence type="ECO:0000259" key="3">
    <source>
        <dbReference type="SMART" id="SM00062"/>
    </source>
</evidence>
<dbReference type="InterPro" id="IPR001638">
    <property type="entry name" value="Solute-binding_3/MltF_N"/>
</dbReference>